<protein>
    <submittedName>
        <fullName evidence="2">GNAT family N-acetyltransferase</fullName>
    </submittedName>
</protein>
<dbReference type="PANTHER" id="PTHR43441:SF2">
    <property type="entry name" value="FAMILY ACETYLTRANSFERASE, PUTATIVE (AFU_ORTHOLOGUE AFUA_7G00850)-RELATED"/>
    <property type="match status" value="1"/>
</dbReference>
<dbReference type="Proteomes" id="UP000610527">
    <property type="component" value="Unassembled WGS sequence"/>
</dbReference>
<dbReference type="InterPro" id="IPR051908">
    <property type="entry name" value="Ribosomal_N-acetyltransferase"/>
</dbReference>
<dbReference type="EMBL" id="JABVEG010000005">
    <property type="protein sequence ID" value="NUI82820.1"/>
    <property type="molecule type" value="Genomic_DNA"/>
</dbReference>
<dbReference type="GeneID" id="74186609"/>
<gene>
    <name evidence="2" type="ORF">HUN84_08820</name>
</gene>
<evidence type="ECO:0000313" key="2">
    <source>
        <dbReference type="EMBL" id="NUI82820.1"/>
    </source>
</evidence>
<dbReference type="InterPro" id="IPR016181">
    <property type="entry name" value="Acyl_CoA_acyltransferase"/>
</dbReference>
<dbReference type="Gene3D" id="3.40.630.30">
    <property type="match status" value="1"/>
</dbReference>
<organism evidence="2 3">
    <name type="scientific">Staphylococcus borealis</name>
    <dbReference type="NCBI Taxonomy" id="2742203"/>
    <lineage>
        <taxon>Bacteria</taxon>
        <taxon>Bacillati</taxon>
        <taxon>Bacillota</taxon>
        <taxon>Bacilli</taxon>
        <taxon>Bacillales</taxon>
        <taxon>Staphylococcaceae</taxon>
        <taxon>Staphylococcus</taxon>
    </lineage>
</organism>
<dbReference type="PANTHER" id="PTHR43441">
    <property type="entry name" value="RIBOSOMAL-PROTEIN-SERINE ACETYLTRANSFERASE"/>
    <property type="match status" value="1"/>
</dbReference>
<sequence length="230" mass="27014">MRVNEFKQPIGEALDDFVTPPFPNKQLLEGHYGSLAKLNSHHTDDLYDVLCDVESRHIWTYLYEGPFDSKSEFEQYINQLIDSEDKYFFTIIDKVQCKPLGIVALMRINPEQGSIEVGNIICSNQLQQTRVATEVQYLLAKYVFEQLGYRRYEWKCDNLNAPSKHAAQRFGFTYEGLFRHSNICKGRNRDTAWFSMLDSEWPDVKLRFEHWLAPSNFNKDGQQIKHLNDF</sequence>
<dbReference type="InterPro" id="IPR000182">
    <property type="entry name" value="GNAT_dom"/>
</dbReference>
<dbReference type="Pfam" id="PF13302">
    <property type="entry name" value="Acetyltransf_3"/>
    <property type="match status" value="1"/>
</dbReference>
<accession>A0ABX2LNJ8</accession>
<feature type="domain" description="N-acetyltransferase" evidence="1">
    <location>
        <begin position="36"/>
        <end position="173"/>
    </location>
</feature>
<reference evidence="2 3" key="1">
    <citation type="submission" date="2020-06" db="EMBL/GenBank/DDBJ databases">
        <title>Staphylococcus borealis sp. nov. -A novel member of the Staphylococcaceae family isolated from skin and blood in humans.</title>
        <authorList>
            <person name="Pain M."/>
            <person name="Wolden R."/>
            <person name="Jaen-Luchoro D."/>
            <person name="Salva-Serra F."/>
            <person name="Iglesias B.P."/>
            <person name="Karlsson R."/>
            <person name="Klingenberg C."/>
            <person name="Cavanagh J.P."/>
        </authorList>
    </citation>
    <scope>NUCLEOTIDE SEQUENCE [LARGE SCALE GENOMIC DNA]</scope>
    <source>
        <strain evidence="2 3">58-22</strain>
    </source>
</reference>
<evidence type="ECO:0000259" key="1">
    <source>
        <dbReference type="Pfam" id="PF13302"/>
    </source>
</evidence>
<name>A0ABX2LNJ8_9STAP</name>
<proteinExistence type="predicted"/>
<evidence type="ECO:0000313" key="3">
    <source>
        <dbReference type="Proteomes" id="UP000610527"/>
    </source>
</evidence>
<comment type="caution">
    <text evidence="2">The sequence shown here is derived from an EMBL/GenBank/DDBJ whole genome shotgun (WGS) entry which is preliminary data.</text>
</comment>
<dbReference type="RefSeq" id="WP_053030245.1">
    <property type="nucleotide sequence ID" value="NZ_CUEE01000006.1"/>
</dbReference>
<dbReference type="SUPFAM" id="SSF55729">
    <property type="entry name" value="Acyl-CoA N-acyltransferases (Nat)"/>
    <property type="match status" value="1"/>
</dbReference>
<keyword evidence="3" id="KW-1185">Reference proteome</keyword>